<dbReference type="PANTHER" id="PTHR35604:SF2">
    <property type="entry name" value="TRANSPOSASE INSH FOR INSERTION SEQUENCE ELEMENT IS5A-RELATED"/>
    <property type="match status" value="1"/>
</dbReference>
<dbReference type="RefSeq" id="WP_169575404.1">
    <property type="nucleotide sequence ID" value="NZ_JABBFV010000036.1"/>
</dbReference>
<reference evidence="3 4" key="1">
    <citation type="submission" date="2020-04" db="EMBL/GenBank/DDBJ databases">
        <title>Sphingobium sp. AR-3-1 isolated from Arctic soil.</title>
        <authorList>
            <person name="Dahal R.H."/>
            <person name="Chaudhary D.K."/>
        </authorList>
    </citation>
    <scope>NUCLEOTIDE SEQUENCE [LARGE SCALE GENOMIC DNA]</scope>
    <source>
        <strain evidence="3 4">AR-3-1</strain>
    </source>
</reference>
<name>A0A7X9ZW68_9SPHN</name>
<keyword evidence="4" id="KW-1185">Reference proteome</keyword>
<dbReference type="EMBL" id="JABBFV010000036">
    <property type="protein sequence ID" value="NML13104.1"/>
    <property type="molecule type" value="Genomic_DNA"/>
</dbReference>
<evidence type="ECO:0000256" key="1">
    <source>
        <dbReference type="SAM" id="MobiDB-lite"/>
    </source>
</evidence>
<accession>A0A7X9ZW68</accession>
<evidence type="ECO:0000313" key="3">
    <source>
        <dbReference type="EMBL" id="NML13104.1"/>
    </source>
</evidence>
<feature type="compositionally biased region" description="Basic and acidic residues" evidence="1">
    <location>
        <begin position="154"/>
        <end position="167"/>
    </location>
</feature>
<feature type="domain" description="Transposase InsH N-terminal" evidence="2">
    <location>
        <begin position="14"/>
        <end position="112"/>
    </location>
</feature>
<sequence>MDPESLFSLHDHLEMLSRHDDPLDVLERTGDFEYLRVWLVDGLSYGDSSTGGRPPFDPAAMFKILIMQPQHNLSDARMEYMIRPPAELDAVSGFCARRSHHRRNTIRHFRNRMTETGTLKRVMKAFDWQLHKKAYIGMSRQIIDASLVPAPKQRNTDDERQAIKDGESAQDIWPDNPAKAAQKEHRCALDTQDRREGAL</sequence>
<dbReference type="Proteomes" id="UP000519023">
    <property type="component" value="Unassembled WGS sequence"/>
</dbReference>
<dbReference type="AlphaFoldDB" id="A0A7X9ZW68"/>
<feature type="compositionally biased region" description="Basic and acidic residues" evidence="1">
    <location>
        <begin position="181"/>
        <end position="199"/>
    </location>
</feature>
<dbReference type="InterPro" id="IPR008490">
    <property type="entry name" value="Transposase_InsH_N"/>
</dbReference>
<dbReference type="Pfam" id="PF05598">
    <property type="entry name" value="DUF772"/>
    <property type="match status" value="1"/>
</dbReference>
<organism evidence="3 4">
    <name type="scientific">Sphingobium psychrophilum</name>
    <dbReference type="NCBI Taxonomy" id="2728834"/>
    <lineage>
        <taxon>Bacteria</taxon>
        <taxon>Pseudomonadati</taxon>
        <taxon>Pseudomonadota</taxon>
        <taxon>Alphaproteobacteria</taxon>
        <taxon>Sphingomonadales</taxon>
        <taxon>Sphingomonadaceae</taxon>
        <taxon>Sphingobium</taxon>
    </lineage>
</organism>
<comment type="caution">
    <text evidence="3">The sequence shown here is derived from an EMBL/GenBank/DDBJ whole genome shotgun (WGS) entry which is preliminary data.</text>
</comment>
<protein>
    <submittedName>
        <fullName evidence="3">Transposase</fullName>
    </submittedName>
</protein>
<proteinExistence type="predicted"/>
<gene>
    <name evidence="3" type="ORF">HHL08_23750</name>
</gene>
<feature type="region of interest" description="Disordered" evidence="1">
    <location>
        <begin position="149"/>
        <end position="199"/>
    </location>
</feature>
<evidence type="ECO:0000259" key="2">
    <source>
        <dbReference type="Pfam" id="PF05598"/>
    </source>
</evidence>
<evidence type="ECO:0000313" key="4">
    <source>
        <dbReference type="Proteomes" id="UP000519023"/>
    </source>
</evidence>
<dbReference type="PANTHER" id="PTHR35604">
    <property type="entry name" value="TRANSPOSASE INSH FOR INSERTION SEQUENCE ELEMENT IS5A-RELATED"/>
    <property type="match status" value="1"/>
</dbReference>